<keyword evidence="13" id="KW-1185">Reference proteome</keyword>
<dbReference type="Pfam" id="PF03459">
    <property type="entry name" value="TOBE"/>
    <property type="match status" value="1"/>
</dbReference>
<dbReference type="InterPro" id="IPR004606">
    <property type="entry name" value="Mop_domain"/>
</dbReference>
<dbReference type="Gene3D" id="3.40.50.300">
    <property type="entry name" value="P-loop containing nucleotide triphosphate hydrolases"/>
    <property type="match status" value="1"/>
</dbReference>
<evidence type="ECO:0000256" key="1">
    <source>
        <dbReference type="ARBA" id="ARBA00022448"/>
    </source>
</evidence>
<keyword evidence="3 9" id="KW-0500">Molybdenum</keyword>
<evidence type="ECO:0000256" key="5">
    <source>
        <dbReference type="ARBA" id="ARBA00022741"/>
    </source>
</evidence>
<dbReference type="PANTHER" id="PTHR43514:SF10">
    <property type="entry name" value="MOLYBDENUM IMPORT ATP-BINDING PROTEIN MODC 2"/>
    <property type="match status" value="1"/>
</dbReference>
<keyword evidence="7" id="KW-1278">Translocase</keyword>
<feature type="domain" description="ABC transporter" evidence="10">
    <location>
        <begin position="17"/>
        <end position="250"/>
    </location>
</feature>
<dbReference type="PROSITE" id="PS50893">
    <property type="entry name" value="ABC_TRANSPORTER_2"/>
    <property type="match status" value="1"/>
</dbReference>
<dbReference type="PROSITE" id="PS51866">
    <property type="entry name" value="MOP"/>
    <property type="match status" value="1"/>
</dbReference>
<accession>A0AA37S8K5</accession>
<dbReference type="InterPro" id="IPR003439">
    <property type="entry name" value="ABC_transporter-like_ATP-bd"/>
</dbReference>
<evidence type="ECO:0000256" key="7">
    <source>
        <dbReference type="ARBA" id="ARBA00022967"/>
    </source>
</evidence>
<dbReference type="Proteomes" id="UP001161389">
    <property type="component" value="Unassembled WGS sequence"/>
</dbReference>
<keyword evidence="1" id="KW-0813">Transport</keyword>
<evidence type="ECO:0000256" key="2">
    <source>
        <dbReference type="ARBA" id="ARBA00022475"/>
    </source>
</evidence>
<dbReference type="InterPro" id="IPR005116">
    <property type="entry name" value="Transp-assoc_OB_typ1"/>
</dbReference>
<evidence type="ECO:0000259" key="11">
    <source>
        <dbReference type="PROSITE" id="PS51866"/>
    </source>
</evidence>
<evidence type="ECO:0000256" key="8">
    <source>
        <dbReference type="ARBA" id="ARBA00023136"/>
    </source>
</evidence>
<dbReference type="PROSITE" id="PS00211">
    <property type="entry name" value="ABC_TRANSPORTER_1"/>
    <property type="match status" value="1"/>
</dbReference>
<evidence type="ECO:0000259" key="10">
    <source>
        <dbReference type="PROSITE" id="PS50893"/>
    </source>
</evidence>
<dbReference type="EMBL" id="BSNM01000003">
    <property type="protein sequence ID" value="GLQ30443.1"/>
    <property type="molecule type" value="Genomic_DNA"/>
</dbReference>
<dbReference type="Gene3D" id="2.40.50.100">
    <property type="match status" value="1"/>
</dbReference>
<reference evidence="12" key="1">
    <citation type="journal article" date="2014" name="Int. J. Syst. Evol. Microbiol.">
        <title>Complete genome sequence of Corynebacterium casei LMG S-19264T (=DSM 44701T), isolated from a smear-ripened cheese.</title>
        <authorList>
            <consortium name="US DOE Joint Genome Institute (JGI-PGF)"/>
            <person name="Walter F."/>
            <person name="Albersmeier A."/>
            <person name="Kalinowski J."/>
            <person name="Ruckert C."/>
        </authorList>
    </citation>
    <scope>NUCLEOTIDE SEQUENCE</scope>
    <source>
        <strain evidence="12">NBRC 110071</strain>
    </source>
</reference>
<dbReference type="NCBIfam" id="TIGR02142">
    <property type="entry name" value="modC_ABC"/>
    <property type="match status" value="1"/>
</dbReference>
<dbReference type="SUPFAM" id="SSF50331">
    <property type="entry name" value="MOP-like"/>
    <property type="match status" value="1"/>
</dbReference>
<keyword evidence="2" id="KW-1003">Cell membrane</keyword>
<dbReference type="InterPro" id="IPR003593">
    <property type="entry name" value="AAA+_ATPase"/>
</dbReference>
<dbReference type="GO" id="GO:0140359">
    <property type="term" value="F:ABC-type transporter activity"/>
    <property type="evidence" value="ECO:0007669"/>
    <property type="project" value="InterPro"/>
</dbReference>
<evidence type="ECO:0000313" key="12">
    <source>
        <dbReference type="EMBL" id="GLQ30443.1"/>
    </source>
</evidence>
<dbReference type="GO" id="GO:0016020">
    <property type="term" value="C:membrane"/>
    <property type="evidence" value="ECO:0007669"/>
    <property type="project" value="InterPro"/>
</dbReference>
<protein>
    <submittedName>
        <fullName evidence="12">Molybdenum import ATP-binding protein ModC</fullName>
    </submittedName>
</protein>
<evidence type="ECO:0000256" key="3">
    <source>
        <dbReference type="ARBA" id="ARBA00022505"/>
    </source>
</evidence>
<dbReference type="InterPro" id="IPR008995">
    <property type="entry name" value="Mo/tungstate-bd_C_term_dom"/>
</dbReference>
<feature type="domain" description="Mop" evidence="11">
    <location>
        <begin position="309"/>
        <end position="374"/>
    </location>
</feature>
<dbReference type="PANTHER" id="PTHR43514">
    <property type="entry name" value="ABC TRANSPORTER I FAMILY MEMBER 10"/>
    <property type="match status" value="1"/>
</dbReference>
<keyword evidence="6 12" id="KW-0067">ATP-binding</keyword>
<dbReference type="Pfam" id="PF00005">
    <property type="entry name" value="ABC_tran"/>
    <property type="match status" value="1"/>
</dbReference>
<evidence type="ECO:0000256" key="4">
    <source>
        <dbReference type="ARBA" id="ARBA00022519"/>
    </source>
</evidence>
<name>A0AA37S8K5_9GAMM</name>
<keyword evidence="4" id="KW-0997">Cell inner membrane</keyword>
<dbReference type="SUPFAM" id="SSF52540">
    <property type="entry name" value="P-loop containing nucleoside triphosphate hydrolases"/>
    <property type="match status" value="1"/>
</dbReference>
<dbReference type="GO" id="GO:0016887">
    <property type="term" value="F:ATP hydrolysis activity"/>
    <property type="evidence" value="ECO:0007669"/>
    <property type="project" value="InterPro"/>
</dbReference>
<dbReference type="InterPro" id="IPR050334">
    <property type="entry name" value="Molybdenum_import_ModC"/>
</dbReference>
<proteinExistence type="predicted"/>
<dbReference type="RefSeq" id="WP_284379312.1">
    <property type="nucleotide sequence ID" value="NZ_BSNM01000003.1"/>
</dbReference>
<reference evidence="12" key="2">
    <citation type="submission" date="2023-01" db="EMBL/GenBank/DDBJ databases">
        <title>Draft genome sequence of Litoribrevibacter albus strain NBRC 110071.</title>
        <authorList>
            <person name="Sun Q."/>
            <person name="Mori K."/>
        </authorList>
    </citation>
    <scope>NUCLEOTIDE SEQUENCE</scope>
    <source>
        <strain evidence="12">NBRC 110071</strain>
    </source>
</reference>
<evidence type="ECO:0000313" key="13">
    <source>
        <dbReference type="Proteomes" id="UP001161389"/>
    </source>
</evidence>
<dbReference type="GO" id="GO:0015098">
    <property type="term" value="F:molybdate ion transmembrane transporter activity"/>
    <property type="evidence" value="ECO:0007669"/>
    <property type="project" value="InterPro"/>
</dbReference>
<dbReference type="InterPro" id="IPR011868">
    <property type="entry name" value="ModC_ABC_ATP-bd"/>
</dbReference>
<sequence>MNSSLTDQKVIRANFQLNFAHSATAQQKDAPFDLDVDVTLPGSGITAIFGHSGSGKTTLLRCIAGLEQPSQGLLTVNGDLWQNGQTFLPTHKRPLAYVFQESSLFPHLTAKGNLNYAIKRSKQPLSQDFYDRVINTMGIESILSRYPAQLSGGERQRVAIARALLIQPQLLLMDEPLASLDLARKQEILPYLERLKTHFDLPILYVSHSMDEVARLADHAVTLNEGRVIAQGNLTEVFSRIDLPISYGDDTGVVIKGRIVERDEQWQLNKVEFDGGAVWVCDGGEAIDQQVRIRVLAKDVSLALSSHDDMSILNRIQVCIEEIHPCNGSSMSLVRLKAGDSFLIARLTNKSLHHLNLTQGSSAWAQIKSVAIVH</sequence>
<dbReference type="AlphaFoldDB" id="A0AA37S8K5"/>
<dbReference type="GO" id="GO:0005524">
    <property type="term" value="F:ATP binding"/>
    <property type="evidence" value="ECO:0007669"/>
    <property type="project" value="UniProtKB-KW"/>
</dbReference>
<dbReference type="SMART" id="SM00382">
    <property type="entry name" value="AAA"/>
    <property type="match status" value="1"/>
</dbReference>
<organism evidence="12 13">
    <name type="scientific">Litoribrevibacter albus</name>
    <dbReference type="NCBI Taxonomy" id="1473156"/>
    <lineage>
        <taxon>Bacteria</taxon>
        <taxon>Pseudomonadati</taxon>
        <taxon>Pseudomonadota</taxon>
        <taxon>Gammaproteobacteria</taxon>
        <taxon>Oceanospirillales</taxon>
        <taxon>Oceanospirillaceae</taxon>
        <taxon>Litoribrevibacter</taxon>
    </lineage>
</organism>
<keyword evidence="5" id="KW-0547">Nucleotide-binding</keyword>
<evidence type="ECO:0000256" key="9">
    <source>
        <dbReference type="PROSITE-ProRule" id="PRU01213"/>
    </source>
</evidence>
<gene>
    <name evidence="12" type="primary">modC</name>
    <name evidence="12" type="ORF">GCM10007876_09210</name>
</gene>
<keyword evidence="8" id="KW-0472">Membrane</keyword>
<dbReference type="InterPro" id="IPR027417">
    <property type="entry name" value="P-loop_NTPase"/>
</dbReference>
<dbReference type="InterPro" id="IPR017871">
    <property type="entry name" value="ABC_transporter-like_CS"/>
</dbReference>
<evidence type="ECO:0000256" key="6">
    <source>
        <dbReference type="ARBA" id="ARBA00022840"/>
    </source>
</evidence>
<comment type="caution">
    <text evidence="12">The sequence shown here is derived from an EMBL/GenBank/DDBJ whole genome shotgun (WGS) entry which is preliminary data.</text>
</comment>